<dbReference type="Proteomes" id="UP000601361">
    <property type="component" value="Unassembled WGS sequence"/>
</dbReference>
<evidence type="ECO:0000313" key="2">
    <source>
        <dbReference type="Proteomes" id="UP000601361"/>
    </source>
</evidence>
<evidence type="ECO:0000313" key="1">
    <source>
        <dbReference type="EMBL" id="GGG60432.1"/>
    </source>
</evidence>
<dbReference type="EMBL" id="BMGS01000015">
    <property type="protein sequence ID" value="GGG60432.1"/>
    <property type="molecule type" value="Genomic_DNA"/>
</dbReference>
<gene>
    <name evidence="1" type="ORF">GCM10011378_40520</name>
</gene>
<proteinExistence type="predicted"/>
<reference evidence="2" key="1">
    <citation type="journal article" date="2019" name="Int. J. Syst. Evol. Microbiol.">
        <title>The Global Catalogue of Microorganisms (GCM) 10K type strain sequencing project: providing services to taxonomists for standard genome sequencing and annotation.</title>
        <authorList>
            <consortium name="The Broad Institute Genomics Platform"/>
            <consortium name="The Broad Institute Genome Sequencing Center for Infectious Disease"/>
            <person name="Wu L."/>
            <person name="Ma J."/>
        </authorList>
    </citation>
    <scope>NUCLEOTIDE SEQUENCE [LARGE SCALE GENOMIC DNA]</scope>
    <source>
        <strain evidence="2">CGMCC 1.12990</strain>
    </source>
</reference>
<dbReference type="RefSeq" id="WP_188559681.1">
    <property type="nucleotide sequence ID" value="NZ_BMGS01000015.1"/>
</dbReference>
<sequence length="61" mass="6898">MKLRDRYRQLQDPAIVKAMVVRSVFASMALENQTVPLARLEALYEQTGPAALEQRPQLVAD</sequence>
<keyword evidence="2" id="KW-1185">Reference proteome</keyword>
<comment type="caution">
    <text evidence="1">The sequence shown here is derived from an EMBL/GenBank/DDBJ whole genome shotgun (WGS) entry which is preliminary data.</text>
</comment>
<accession>A0ABQ1X7S6</accession>
<name>A0ABQ1X7S6_9BACT</name>
<protein>
    <submittedName>
        <fullName evidence="1">Uncharacterized protein</fullName>
    </submittedName>
</protein>
<organism evidence="1 2">
    <name type="scientific">Hymenobacter glacieicola</name>
    <dbReference type="NCBI Taxonomy" id="1562124"/>
    <lineage>
        <taxon>Bacteria</taxon>
        <taxon>Pseudomonadati</taxon>
        <taxon>Bacteroidota</taxon>
        <taxon>Cytophagia</taxon>
        <taxon>Cytophagales</taxon>
        <taxon>Hymenobacteraceae</taxon>
        <taxon>Hymenobacter</taxon>
    </lineage>
</organism>